<proteinExistence type="predicted"/>
<keyword evidence="2" id="KW-1185">Reference proteome</keyword>
<dbReference type="Proteomes" id="UP000095039">
    <property type="component" value="Unassembled WGS sequence"/>
</dbReference>
<dbReference type="EMBL" id="AJWN02000059">
    <property type="protein sequence ID" value="OEE60817.1"/>
    <property type="molecule type" value="Genomic_DNA"/>
</dbReference>
<evidence type="ECO:0000313" key="1">
    <source>
        <dbReference type="EMBL" id="OEE60817.1"/>
    </source>
</evidence>
<organism evidence="1 2">
    <name type="scientific">Enterovibrio norvegicus FF-454</name>
    <dbReference type="NCBI Taxonomy" id="1185651"/>
    <lineage>
        <taxon>Bacteria</taxon>
        <taxon>Pseudomonadati</taxon>
        <taxon>Pseudomonadota</taxon>
        <taxon>Gammaproteobacteria</taxon>
        <taxon>Vibrionales</taxon>
        <taxon>Vibrionaceae</taxon>
        <taxon>Enterovibrio</taxon>
    </lineage>
</organism>
<dbReference type="RefSeq" id="WP_016959732.1">
    <property type="nucleotide sequence ID" value="NZ_AJWN02000059.1"/>
</dbReference>
<evidence type="ECO:0000313" key="2">
    <source>
        <dbReference type="Proteomes" id="UP000095039"/>
    </source>
</evidence>
<name>A0A1E5C5U3_9GAMM</name>
<comment type="caution">
    <text evidence="1">The sequence shown here is derived from an EMBL/GenBank/DDBJ whole genome shotgun (WGS) entry which is preliminary data.</text>
</comment>
<gene>
    <name evidence="1" type="ORF">A1OK_22195</name>
</gene>
<sequence length="119" mass="13529">MEQIKPLSWNDQSIPHKFWVEQQEDGCKICLEVIKDVEPELLSLDVPGVDMETVITAWQGQATNITPAFDDGILFTQTRALLNLPQGCLLWAVTHIKRVDDLKMSADKLFFVPMRTMGQ</sequence>
<accession>A0A1E5C5U3</accession>
<reference evidence="1 2" key="1">
    <citation type="journal article" date="2012" name="Science">
        <title>Ecological populations of bacteria act as socially cohesive units of antibiotic production and resistance.</title>
        <authorList>
            <person name="Cordero O.X."/>
            <person name="Wildschutte H."/>
            <person name="Kirkup B."/>
            <person name="Proehl S."/>
            <person name="Ngo L."/>
            <person name="Hussain F."/>
            <person name="Le Roux F."/>
            <person name="Mincer T."/>
            <person name="Polz M.F."/>
        </authorList>
    </citation>
    <scope>NUCLEOTIDE SEQUENCE [LARGE SCALE GENOMIC DNA]</scope>
    <source>
        <strain evidence="1 2">FF-454</strain>
    </source>
</reference>
<protein>
    <submittedName>
        <fullName evidence="1">Uncharacterized protein</fullName>
    </submittedName>
</protein>
<dbReference type="AlphaFoldDB" id="A0A1E5C5U3"/>